<comment type="caution">
    <text evidence="9">The sequence shown here is derived from an EMBL/GenBank/DDBJ whole genome shotgun (WGS) entry which is preliminary data.</text>
</comment>
<evidence type="ECO:0000256" key="5">
    <source>
        <dbReference type="ARBA" id="ARBA00022842"/>
    </source>
</evidence>
<evidence type="ECO:0000256" key="4">
    <source>
        <dbReference type="ARBA" id="ARBA00022801"/>
    </source>
</evidence>
<feature type="active site" description="Proton donor" evidence="6">
    <location>
        <position position="12"/>
    </location>
</feature>
<proteinExistence type="inferred from homology"/>
<dbReference type="NCBIfam" id="TIGR01489">
    <property type="entry name" value="DKMTPPase-SF"/>
    <property type="match status" value="1"/>
</dbReference>
<dbReference type="PIRSF" id="PIRSF031051">
    <property type="entry name" value="PyrdxlP_Pase_PHOSPHO2"/>
    <property type="match status" value="1"/>
</dbReference>
<dbReference type="PANTHER" id="PTHR20889">
    <property type="entry name" value="PHOSPHATASE, ORPHAN 1, 2"/>
    <property type="match status" value="1"/>
</dbReference>
<feature type="binding site" evidence="8">
    <location>
        <position position="12"/>
    </location>
    <ligand>
        <name>Mg(2+)</name>
        <dbReference type="ChEBI" id="CHEBI:18420"/>
    </ligand>
</feature>
<evidence type="ECO:0000256" key="6">
    <source>
        <dbReference type="PIRSR" id="PIRSR031051-1"/>
    </source>
</evidence>
<dbReference type="OrthoDB" id="10267182at2759"/>
<gene>
    <name evidence="9" type="ORF">Cfor_03093</name>
</gene>
<dbReference type="GO" id="GO:0016791">
    <property type="term" value="F:phosphatase activity"/>
    <property type="evidence" value="ECO:0007669"/>
    <property type="project" value="InterPro"/>
</dbReference>
<evidence type="ECO:0000313" key="10">
    <source>
        <dbReference type="Proteomes" id="UP000502823"/>
    </source>
</evidence>
<keyword evidence="3 8" id="KW-0479">Metal-binding</keyword>
<name>A0A6L2PW53_COPFO</name>
<feature type="active site" description="Nucleophile" evidence="6">
    <location>
        <position position="10"/>
    </location>
</feature>
<dbReference type="SUPFAM" id="SSF56784">
    <property type="entry name" value="HAD-like"/>
    <property type="match status" value="1"/>
</dbReference>
<dbReference type="Proteomes" id="UP000502823">
    <property type="component" value="Unassembled WGS sequence"/>
</dbReference>
<keyword evidence="4" id="KW-0378">Hydrolase</keyword>
<keyword evidence="10" id="KW-1185">Reference proteome</keyword>
<dbReference type="NCBIfam" id="TIGR01488">
    <property type="entry name" value="HAD-SF-IB"/>
    <property type="match status" value="1"/>
</dbReference>
<evidence type="ECO:0000256" key="3">
    <source>
        <dbReference type="ARBA" id="ARBA00022723"/>
    </source>
</evidence>
<comment type="cofactor">
    <cofactor evidence="1 8">
        <name>Mg(2+)</name>
        <dbReference type="ChEBI" id="CHEBI:18420"/>
    </cofactor>
</comment>
<dbReference type="InterPro" id="IPR006384">
    <property type="entry name" value="HAD_hydro_PyrdxlP_Pase-like"/>
</dbReference>
<keyword evidence="5 8" id="KW-0460">Magnesium</keyword>
<feature type="binding site" evidence="7">
    <location>
        <position position="99"/>
    </location>
    <ligand>
        <name>substrate</name>
    </ligand>
</feature>
<evidence type="ECO:0000256" key="1">
    <source>
        <dbReference type="ARBA" id="ARBA00001946"/>
    </source>
</evidence>
<dbReference type="PANTHER" id="PTHR20889:SF12">
    <property type="entry name" value="LP01149P"/>
    <property type="match status" value="1"/>
</dbReference>
<evidence type="ECO:0000256" key="2">
    <source>
        <dbReference type="ARBA" id="ARBA00008541"/>
    </source>
</evidence>
<dbReference type="InParanoid" id="A0A6L2PW53"/>
<organism evidence="9 10">
    <name type="scientific">Coptotermes formosanus</name>
    <name type="common">Formosan subterranean termite</name>
    <dbReference type="NCBI Taxonomy" id="36987"/>
    <lineage>
        <taxon>Eukaryota</taxon>
        <taxon>Metazoa</taxon>
        <taxon>Ecdysozoa</taxon>
        <taxon>Arthropoda</taxon>
        <taxon>Hexapoda</taxon>
        <taxon>Insecta</taxon>
        <taxon>Pterygota</taxon>
        <taxon>Neoptera</taxon>
        <taxon>Polyneoptera</taxon>
        <taxon>Dictyoptera</taxon>
        <taxon>Blattodea</taxon>
        <taxon>Blattoidea</taxon>
        <taxon>Termitoidae</taxon>
        <taxon>Rhinotermitidae</taxon>
        <taxon>Coptotermes</taxon>
    </lineage>
</organism>
<evidence type="ECO:0000256" key="7">
    <source>
        <dbReference type="PIRSR" id="PIRSR031051-2"/>
    </source>
</evidence>
<dbReference type="InterPro" id="IPR016965">
    <property type="entry name" value="Pase_PHOSPHO-typ"/>
</dbReference>
<dbReference type="FunCoup" id="A0A6L2PW53">
    <property type="interactions" value="203"/>
</dbReference>
<feature type="binding site" evidence="8">
    <location>
        <position position="180"/>
    </location>
    <ligand>
        <name>Mg(2+)</name>
        <dbReference type="ChEBI" id="CHEBI:18420"/>
    </ligand>
</feature>
<protein>
    <recommendedName>
        <fullName evidence="11">Pyridoxal phosphate phosphatase PHOSPHO2</fullName>
    </recommendedName>
</protein>
<dbReference type="InterPro" id="IPR036412">
    <property type="entry name" value="HAD-like_sf"/>
</dbReference>
<reference evidence="10" key="1">
    <citation type="submission" date="2020-01" db="EMBL/GenBank/DDBJ databases">
        <title>Draft genome sequence of the Termite Coptotermes fromosanus.</title>
        <authorList>
            <person name="Itakura S."/>
            <person name="Yosikawa Y."/>
            <person name="Umezawa K."/>
        </authorList>
    </citation>
    <scope>NUCLEOTIDE SEQUENCE [LARGE SCALE GENOMIC DNA]</scope>
</reference>
<dbReference type="AlphaFoldDB" id="A0A6L2PW53"/>
<evidence type="ECO:0008006" key="11">
    <source>
        <dbReference type="Google" id="ProtNLM"/>
    </source>
</evidence>
<comment type="similarity">
    <text evidence="2">Belongs to the HAD-like hydrolase superfamily. PHOSPHO family.</text>
</comment>
<evidence type="ECO:0000256" key="8">
    <source>
        <dbReference type="PIRSR" id="PIRSR031051-3"/>
    </source>
</evidence>
<dbReference type="EMBL" id="BLKM01000501">
    <property type="protein sequence ID" value="GFG34695.1"/>
    <property type="molecule type" value="Genomic_DNA"/>
</dbReference>
<feature type="binding site" evidence="8">
    <location>
        <position position="10"/>
    </location>
    <ligand>
        <name>Mg(2+)</name>
        <dbReference type="ChEBI" id="CHEBI:18420"/>
    </ligand>
</feature>
<dbReference type="Pfam" id="PF06888">
    <property type="entry name" value="Put_Phosphatase"/>
    <property type="match status" value="1"/>
</dbReference>
<feature type="binding site" evidence="7">
    <location>
        <position position="21"/>
    </location>
    <ligand>
        <name>substrate</name>
    </ligand>
</feature>
<sequence length="244" mass="28030">MQKPLLVVFDFDHTIVDGNTDLIVQKLLPGDKITEDVKRLHHEDGWTAYMQEIFHLLHKSGVTAMQIQDAIVQVPATPGICELVQFLYERNVEVIIVSDANSMFIKDWLSHASLTHIFERVFTNPAYYDKDGCLKIEMYHVQDFCKLSTKNLCKGHILDLYVAERAAVGVTFSQIAYVGDGRNDLCPSLRLSEKDLVFPREGFLLDKFIRDMLNQENLHLNAKVHMWKTGSDIMRVISDYLDQN</sequence>
<dbReference type="Gene3D" id="3.40.50.1000">
    <property type="entry name" value="HAD superfamily/HAD-like"/>
    <property type="match status" value="1"/>
</dbReference>
<dbReference type="GO" id="GO:0046872">
    <property type="term" value="F:metal ion binding"/>
    <property type="evidence" value="ECO:0007669"/>
    <property type="project" value="UniProtKB-KW"/>
</dbReference>
<evidence type="ECO:0000313" key="9">
    <source>
        <dbReference type="EMBL" id="GFG34695.1"/>
    </source>
</evidence>
<accession>A0A6L2PW53</accession>
<dbReference type="InterPro" id="IPR023214">
    <property type="entry name" value="HAD_sf"/>
</dbReference>